<evidence type="ECO:0000256" key="3">
    <source>
        <dbReference type="SAM" id="MobiDB-lite"/>
    </source>
</evidence>
<dbReference type="SUPFAM" id="SSF53335">
    <property type="entry name" value="S-adenosyl-L-methionine-dependent methyltransferases"/>
    <property type="match status" value="1"/>
</dbReference>
<evidence type="ECO:0000256" key="2">
    <source>
        <dbReference type="ARBA" id="ARBA00022679"/>
    </source>
</evidence>
<protein>
    <recommendedName>
        <fullName evidence="4">Methyltransferase domain-containing protein</fullName>
    </recommendedName>
</protein>
<gene>
    <name evidence="5" type="ORF">AVDCRST_MAG86-311</name>
</gene>
<dbReference type="PANTHER" id="PTHR43861">
    <property type="entry name" value="TRANS-ACONITATE 2-METHYLTRANSFERASE-RELATED"/>
    <property type="match status" value="1"/>
</dbReference>
<dbReference type="PANTHER" id="PTHR43861:SF1">
    <property type="entry name" value="TRANS-ACONITATE 2-METHYLTRANSFERASE"/>
    <property type="match status" value="1"/>
</dbReference>
<evidence type="ECO:0000313" key="5">
    <source>
        <dbReference type="EMBL" id="CAA9557469.1"/>
    </source>
</evidence>
<accession>A0A6J4UR11</accession>
<reference evidence="5" key="1">
    <citation type="submission" date="2020-02" db="EMBL/GenBank/DDBJ databases">
        <authorList>
            <person name="Meier V. D."/>
        </authorList>
    </citation>
    <scope>NUCLEOTIDE SEQUENCE</scope>
    <source>
        <strain evidence="5">AVDCRST_MAG86</strain>
    </source>
</reference>
<sequence length="296" mass="32956">MTPPKKYAPKPTGKNQSRPAKRRPQGAARTPKPRQDEPLPSDPRQTHWDPVAKWYNGWVGKRGSLYHRAVAIPSVMDLADVKPGELVLDLGCGQGVLAPHVLKRGGRYQGVDGSRTLIGLARRHHAEPSHKNAAQFVLGDVRKLDELPEVKEGSADVAVFMLSIQDMDPLGDILKAAAWALKPDGRVVIFMLHPAFRVPRQSGWGFDPGRKLTYRRVDSYLSSRGVPMKAYAEVTSRSSGTTWSFHRPLSVYVNTLSELGFRLERLDELPDPNVDNTKKETLDIPLFAALKGRRFS</sequence>
<dbReference type="GO" id="GO:0008168">
    <property type="term" value="F:methyltransferase activity"/>
    <property type="evidence" value="ECO:0007669"/>
    <property type="project" value="UniProtKB-KW"/>
</dbReference>
<feature type="region of interest" description="Disordered" evidence="3">
    <location>
        <begin position="1"/>
        <end position="48"/>
    </location>
</feature>
<dbReference type="GO" id="GO:0032259">
    <property type="term" value="P:methylation"/>
    <property type="evidence" value="ECO:0007669"/>
    <property type="project" value="UniProtKB-KW"/>
</dbReference>
<feature type="domain" description="Methyltransferase" evidence="4">
    <location>
        <begin position="87"/>
        <end position="185"/>
    </location>
</feature>
<dbReference type="InterPro" id="IPR041698">
    <property type="entry name" value="Methyltransf_25"/>
</dbReference>
<dbReference type="InterPro" id="IPR029063">
    <property type="entry name" value="SAM-dependent_MTases_sf"/>
</dbReference>
<keyword evidence="1" id="KW-0489">Methyltransferase</keyword>
<dbReference type="EMBL" id="CADCWP010000022">
    <property type="protein sequence ID" value="CAA9557469.1"/>
    <property type="molecule type" value="Genomic_DNA"/>
</dbReference>
<dbReference type="Gene3D" id="3.40.50.150">
    <property type="entry name" value="Vaccinia Virus protein VP39"/>
    <property type="match status" value="1"/>
</dbReference>
<dbReference type="AlphaFoldDB" id="A0A6J4UR11"/>
<dbReference type="Pfam" id="PF13649">
    <property type="entry name" value="Methyltransf_25"/>
    <property type="match status" value="1"/>
</dbReference>
<organism evidence="5">
    <name type="scientific">uncultured Truepera sp</name>
    <dbReference type="NCBI Taxonomy" id="543023"/>
    <lineage>
        <taxon>Bacteria</taxon>
        <taxon>Thermotogati</taxon>
        <taxon>Deinococcota</taxon>
        <taxon>Deinococci</taxon>
        <taxon>Trueperales</taxon>
        <taxon>Trueperaceae</taxon>
        <taxon>Truepera</taxon>
        <taxon>environmental samples</taxon>
    </lineage>
</organism>
<proteinExistence type="predicted"/>
<evidence type="ECO:0000259" key="4">
    <source>
        <dbReference type="Pfam" id="PF13649"/>
    </source>
</evidence>
<keyword evidence="2" id="KW-0808">Transferase</keyword>
<name>A0A6J4UR11_9DEIN</name>
<dbReference type="CDD" id="cd02440">
    <property type="entry name" value="AdoMet_MTases"/>
    <property type="match status" value="1"/>
</dbReference>
<evidence type="ECO:0000256" key="1">
    <source>
        <dbReference type="ARBA" id="ARBA00022603"/>
    </source>
</evidence>